<protein>
    <submittedName>
        <fullName evidence="2">Uncharacterized protein</fullName>
    </submittedName>
</protein>
<keyword evidence="3" id="KW-1185">Reference proteome</keyword>
<evidence type="ECO:0000313" key="3">
    <source>
        <dbReference type="Proteomes" id="UP001217089"/>
    </source>
</evidence>
<feature type="region of interest" description="Disordered" evidence="1">
    <location>
        <begin position="33"/>
        <end position="59"/>
    </location>
</feature>
<evidence type="ECO:0000256" key="1">
    <source>
        <dbReference type="SAM" id="MobiDB-lite"/>
    </source>
</evidence>
<organism evidence="2 3">
    <name type="scientific">Tegillarca granosa</name>
    <name type="common">Malaysian cockle</name>
    <name type="synonym">Anadara granosa</name>
    <dbReference type="NCBI Taxonomy" id="220873"/>
    <lineage>
        <taxon>Eukaryota</taxon>
        <taxon>Metazoa</taxon>
        <taxon>Spiralia</taxon>
        <taxon>Lophotrochozoa</taxon>
        <taxon>Mollusca</taxon>
        <taxon>Bivalvia</taxon>
        <taxon>Autobranchia</taxon>
        <taxon>Pteriomorphia</taxon>
        <taxon>Arcoida</taxon>
        <taxon>Arcoidea</taxon>
        <taxon>Arcidae</taxon>
        <taxon>Tegillarca</taxon>
    </lineage>
</organism>
<feature type="compositionally biased region" description="Basic residues" evidence="1">
    <location>
        <begin position="98"/>
        <end position="123"/>
    </location>
</feature>
<name>A0ABQ9ERJ0_TEGGR</name>
<comment type="caution">
    <text evidence="2">The sequence shown here is derived from an EMBL/GenBank/DDBJ whole genome shotgun (WGS) entry which is preliminary data.</text>
</comment>
<proteinExistence type="predicted"/>
<evidence type="ECO:0000313" key="2">
    <source>
        <dbReference type="EMBL" id="KAJ8307837.1"/>
    </source>
</evidence>
<feature type="compositionally biased region" description="Basic and acidic residues" evidence="1">
    <location>
        <begin position="78"/>
        <end position="87"/>
    </location>
</feature>
<accession>A0ABQ9ERJ0</accession>
<sequence length="123" mass="14408">MGTIEVYDYKNKRWDLYVPNFEKWEHHFSDVREKRARPDHRGRYVVGSGAKRLHTSTVSEPQVKLVTPVAQAVEMAESELRREKDSDQDTQPSTTLKKVIRKRQKVSKPKNKKSKNKKSSQLD</sequence>
<dbReference type="Proteomes" id="UP001217089">
    <property type="component" value="Unassembled WGS sequence"/>
</dbReference>
<feature type="region of interest" description="Disordered" evidence="1">
    <location>
        <begin position="78"/>
        <end position="123"/>
    </location>
</feature>
<reference evidence="2 3" key="1">
    <citation type="submission" date="2022-12" db="EMBL/GenBank/DDBJ databases">
        <title>Chromosome-level genome of Tegillarca granosa.</title>
        <authorList>
            <person name="Kim J."/>
        </authorList>
    </citation>
    <scope>NUCLEOTIDE SEQUENCE [LARGE SCALE GENOMIC DNA]</scope>
    <source>
        <strain evidence="2">Teg-2019</strain>
        <tissue evidence="2">Adductor muscle</tissue>
    </source>
</reference>
<gene>
    <name evidence="2" type="ORF">KUTeg_014620</name>
</gene>
<dbReference type="EMBL" id="JARBDR010000708">
    <property type="protein sequence ID" value="KAJ8307837.1"/>
    <property type="molecule type" value="Genomic_DNA"/>
</dbReference>